<keyword evidence="6" id="KW-0479">Metal-binding</keyword>
<reference evidence="13 14" key="1">
    <citation type="submission" date="2016-10" db="EMBL/GenBank/DDBJ databases">
        <title>Draft genome sequences of four alkaliphilic bacteria belonging to the Anaerobacillus genus.</title>
        <authorList>
            <person name="Bassil N.M."/>
            <person name="Lloyd J.R."/>
        </authorList>
    </citation>
    <scope>NUCLEOTIDE SEQUENCE [LARGE SCALE GENOMIC DNA]</scope>
    <source>
        <strain evidence="13 14">DSM 22531</strain>
    </source>
</reference>
<dbReference type="GO" id="GO:0046872">
    <property type="term" value="F:metal ion binding"/>
    <property type="evidence" value="ECO:0007669"/>
    <property type="project" value="UniProtKB-KW"/>
</dbReference>
<dbReference type="InterPro" id="IPR000092">
    <property type="entry name" value="Polyprenyl_synt"/>
</dbReference>
<keyword evidence="8" id="KW-0414">Isoprene biosynthesis</keyword>
<evidence type="ECO:0000313" key="14">
    <source>
        <dbReference type="Proteomes" id="UP000180057"/>
    </source>
</evidence>
<dbReference type="PANTHER" id="PTHR43281">
    <property type="entry name" value="FARNESYL DIPHOSPHATE SYNTHASE"/>
    <property type="match status" value="1"/>
</dbReference>
<dbReference type="Pfam" id="PF00348">
    <property type="entry name" value="polyprenyl_synt"/>
    <property type="match status" value="1"/>
</dbReference>
<accession>A0A1S2M716</accession>
<dbReference type="PANTHER" id="PTHR43281:SF1">
    <property type="entry name" value="FARNESYL DIPHOSPHATE SYNTHASE"/>
    <property type="match status" value="1"/>
</dbReference>
<keyword evidence="14" id="KW-1185">Reference proteome</keyword>
<comment type="similarity">
    <text evidence="2 12">Belongs to the FPP/GGPP synthase family.</text>
</comment>
<dbReference type="SUPFAM" id="SSF48576">
    <property type="entry name" value="Terpenoid synthases"/>
    <property type="match status" value="1"/>
</dbReference>
<sequence>MTSVNLSSFIEEKKAHLETKLPEYVLRLDAPCQLKDAMLYSLKAGGKRLRPLLLFATLEGFGQNYKSSLPVACALEMIHTYSLIHDDLPAMDDDDFRRGKPTNHKVYGEATAILAGDALLTYAFQIISTMDQIAPTQKLSLITELAKASGPEGMVGGQIADMDGENKGLSLDQLEYIHLHKTGDLLGFSIIAGAILSNAKKQDIKNLREFAKHLGLAFQIKDDILDIEGKEEDLGKPVGSDITNEKSTYPKLLGLVGAKKKLANHISAAKEYLYSVNMKYEKLELIVDYIVNRDH</sequence>
<evidence type="ECO:0000256" key="6">
    <source>
        <dbReference type="ARBA" id="ARBA00022723"/>
    </source>
</evidence>
<comment type="caution">
    <text evidence="13">The sequence shown here is derived from an EMBL/GenBank/DDBJ whole genome shotgun (WGS) entry which is preliminary data.</text>
</comment>
<gene>
    <name evidence="13" type="ORF">BKP45_09615</name>
</gene>
<keyword evidence="7" id="KW-0460">Magnesium</keyword>
<dbReference type="RefSeq" id="WP_071389479.1">
    <property type="nucleotide sequence ID" value="NZ_MLQS01000014.1"/>
</dbReference>
<organism evidence="13 14">
    <name type="scientific">Anaerobacillus alkalidiazotrophicus</name>
    <dbReference type="NCBI Taxonomy" id="472963"/>
    <lineage>
        <taxon>Bacteria</taxon>
        <taxon>Bacillati</taxon>
        <taxon>Bacillota</taxon>
        <taxon>Bacilli</taxon>
        <taxon>Bacillales</taxon>
        <taxon>Bacillaceae</taxon>
        <taxon>Anaerobacillus</taxon>
    </lineage>
</organism>
<keyword evidence="5 12" id="KW-0808">Transferase</keyword>
<proteinExistence type="inferred from homology"/>
<comment type="catalytic activity">
    <reaction evidence="11">
        <text>isopentenyl diphosphate + (2E)-geranyl diphosphate = (2E,6E)-farnesyl diphosphate + diphosphate</text>
        <dbReference type="Rhea" id="RHEA:19361"/>
        <dbReference type="ChEBI" id="CHEBI:33019"/>
        <dbReference type="ChEBI" id="CHEBI:58057"/>
        <dbReference type="ChEBI" id="CHEBI:128769"/>
        <dbReference type="ChEBI" id="CHEBI:175763"/>
        <dbReference type="EC" id="2.5.1.10"/>
    </reaction>
</comment>
<dbReference type="GO" id="GO:0004337">
    <property type="term" value="F:(2E,6E)-farnesyl diphosphate synthase activity"/>
    <property type="evidence" value="ECO:0007669"/>
    <property type="project" value="UniProtKB-EC"/>
</dbReference>
<dbReference type="FunFam" id="1.10.600.10:FF:000001">
    <property type="entry name" value="Geranylgeranyl diphosphate synthase"/>
    <property type="match status" value="1"/>
</dbReference>
<evidence type="ECO:0000256" key="7">
    <source>
        <dbReference type="ARBA" id="ARBA00022842"/>
    </source>
</evidence>
<evidence type="ECO:0000256" key="8">
    <source>
        <dbReference type="ARBA" id="ARBA00023229"/>
    </source>
</evidence>
<evidence type="ECO:0000256" key="9">
    <source>
        <dbReference type="ARBA" id="ARBA00032380"/>
    </source>
</evidence>
<dbReference type="GO" id="GO:0005737">
    <property type="term" value="C:cytoplasm"/>
    <property type="evidence" value="ECO:0007669"/>
    <property type="project" value="UniProtKB-ARBA"/>
</dbReference>
<dbReference type="PROSITE" id="PS00444">
    <property type="entry name" value="POLYPRENYL_SYNTHASE_2"/>
    <property type="match status" value="1"/>
</dbReference>
<dbReference type="InterPro" id="IPR033749">
    <property type="entry name" value="Polyprenyl_synt_CS"/>
</dbReference>
<dbReference type="EMBL" id="MLQS01000014">
    <property type="protein sequence ID" value="OIJ20313.1"/>
    <property type="molecule type" value="Genomic_DNA"/>
</dbReference>
<comment type="cofactor">
    <cofactor evidence="1">
        <name>Mg(2+)</name>
        <dbReference type="ChEBI" id="CHEBI:18420"/>
    </cofactor>
</comment>
<evidence type="ECO:0000256" key="3">
    <source>
        <dbReference type="ARBA" id="ARBA00012439"/>
    </source>
</evidence>
<name>A0A1S2M716_9BACI</name>
<dbReference type="Proteomes" id="UP000180057">
    <property type="component" value="Unassembled WGS sequence"/>
</dbReference>
<evidence type="ECO:0000313" key="13">
    <source>
        <dbReference type="EMBL" id="OIJ20313.1"/>
    </source>
</evidence>
<evidence type="ECO:0000256" key="4">
    <source>
        <dbReference type="ARBA" id="ARBA00015100"/>
    </source>
</evidence>
<evidence type="ECO:0000256" key="11">
    <source>
        <dbReference type="ARBA" id="ARBA00049399"/>
    </source>
</evidence>
<dbReference type="STRING" id="472963.BKP45_09615"/>
<dbReference type="SFLD" id="SFLDS00005">
    <property type="entry name" value="Isoprenoid_Synthase_Type_I"/>
    <property type="match status" value="1"/>
</dbReference>
<dbReference type="PROSITE" id="PS00723">
    <property type="entry name" value="POLYPRENYL_SYNTHASE_1"/>
    <property type="match status" value="1"/>
</dbReference>
<dbReference type="EC" id="2.5.1.10" evidence="3"/>
<evidence type="ECO:0000256" key="2">
    <source>
        <dbReference type="ARBA" id="ARBA00006706"/>
    </source>
</evidence>
<dbReference type="InterPro" id="IPR053378">
    <property type="entry name" value="Prenyl_diphosphate_synthase"/>
</dbReference>
<evidence type="ECO:0000256" key="5">
    <source>
        <dbReference type="ARBA" id="ARBA00022679"/>
    </source>
</evidence>
<dbReference type="GO" id="GO:0016114">
    <property type="term" value="P:terpenoid biosynthetic process"/>
    <property type="evidence" value="ECO:0007669"/>
    <property type="project" value="UniProtKB-ARBA"/>
</dbReference>
<dbReference type="AlphaFoldDB" id="A0A1S2M716"/>
<dbReference type="InterPro" id="IPR008949">
    <property type="entry name" value="Isoprenoid_synthase_dom_sf"/>
</dbReference>
<dbReference type="CDD" id="cd00685">
    <property type="entry name" value="Trans_IPPS_HT"/>
    <property type="match status" value="1"/>
</dbReference>
<dbReference type="Gene3D" id="1.10.600.10">
    <property type="entry name" value="Farnesyl Diphosphate Synthase"/>
    <property type="match status" value="1"/>
</dbReference>
<protein>
    <recommendedName>
        <fullName evidence="4">Farnesyl diphosphate synthase</fullName>
        <ecNumber evidence="3">2.5.1.10</ecNumber>
    </recommendedName>
    <alternativeName>
        <fullName evidence="10">(2E,6E)-farnesyl diphosphate synthase</fullName>
    </alternativeName>
    <alternativeName>
        <fullName evidence="9">Geranyltranstransferase</fullName>
    </alternativeName>
</protein>
<evidence type="ECO:0000256" key="10">
    <source>
        <dbReference type="ARBA" id="ARBA00032873"/>
    </source>
</evidence>
<evidence type="ECO:0000256" key="12">
    <source>
        <dbReference type="RuleBase" id="RU004466"/>
    </source>
</evidence>
<dbReference type="NCBIfam" id="NF045485">
    <property type="entry name" value="FPPsyn"/>
    <property type="match status" value="1"/>
</dbReference>
<dbReference type="SFLD" id="SFLDG01017">
    <property type="entry name" value="Polyprenyl_Transferase_Like"/>
    <property type="match status" value="1"/>
</dbReference>
<evidence type="ECO:0000256" key="1">
    <source>
        <dbReference type="ARBA" id="ARBA00001946"/>
    </source>
</evidence>